<feature type="chain" id="PRO_5034477053" description="FAS1 domain-containing protein" evidence="1">
    <location>
        <begin position="21"/>
        <end position="151"/>
    </location>
</feature>
<dbReference type="AlphaFoldDB" id="A0A8H3I4I4"/>
<dbReference type="Proteomes" id="UP000664203">
    <property type="component" value="Unassembled WGS sequence"/>
</dbReference>
<keyword evidence="3" id="KW-1185">Reference proteome</keyword>
<evidence type="ECO:0000256" key="1">
    <source>
        <dbReference type="SAM" id="SignalP"/>
    </source>
</evidence>
<evidence type="ECO:0000313" key="2">
    <source>
        <dbReference type="EMBL" id="CAF9904343.1"/>
    </source>
</evidence>
<name>A0A8H3I4I4_9LECA</name>
<reference evidence="2" key="1">
    <citation type="submission" date="2021-03" db="EMBL/GenBank/DDBJ databases">
        <authorList>
            <person name="Tagirdzhanova G."/>
        </authorList>
    </citation>
    <scope>NUCLEOTIDE SEQUENCE</scope>
</reference>
<comment type="caution">
    <text evidence="2">The sequence shown here is derived from an EMBL/GenBank/DDBJ whole genome shotgun (WGS) entry which is preliminary data.</text>
</comment>
<protein>
    <recommendedName>
        <fullName evidence="4">FAS1 domain-containing protein</fullName>
    </recommendedName>
</protein>
<organism evidence="2 3">
    <name type="scientific">Alectoria fallacina</name>
    <dbReference type="NCBI Taxonomy" id="1903189"/>
    <lineage>
        <taxon>Eukaryota</taxon>
        <taxon>Fungi</taxon>
        <taxon>Dikarya</taxon>
        <taxon>Ascomycota</taxon>
        <taxon>Pezizomycotina</taxon>
        <taxon>Lecanoromycetes</taxon>
        <taxon>OSLEUM clade</taxon>
        <taxon>Lecanoromycetidae</taxon>
        <taxon>Lecanorales</taxon>
        <taxon>Lecanorineae</taxon>
        <taxon>Parmeliaceae</taxon>
        <taxon>Alectoria</taxon>
    </lineage>
</organism>
<proteinExistence type="predicted"/>
<sequence length="151" mass="16213">MPDLLNLLLCCLQCNIPALAAPATLDTSALRLDAFITSLLSNHVPADLIQLPALAWNTSTSRNTTTSSNAMIPYRVPNTPTLLNFVLYNNPLEKANMGRTIFCTQQALRVQIAGVIAFPPAKPPHSVIEYHLTCGVVVNMLQGEQVCGGGV</sequence>
<dbReference type="EMBL" id="CAJPDR010000005">
    <property type="protein sequence ID" value="CAF9904343.1"/>
    <property type="molecule type" value="Genomic_DNA"/>
</dbReference>
<evidence type="ECO:0008006" key="4">
    <source>
        <dbReference type="Google" id="ProtNLM"/>
    </source>
</evidence>
<accession>A0A8H3I4I4</accession>
<evidence type="ECO:0000313" key="3">
    <source>
        <dbReference type="Proteomes" id="UP000664203"/>
    </source>
</evidence>
<keyword evidence="1" id="KW-0732">Signal</keyword>
<gene>
    <name evidence="2" type="ORF">ALECFALPRED_007515</name>
</gene>
<feature type="signal peptide" evidence="1">
    <location>
        <begin position="1"/>
        <end position="20"/>
    </location>
</feature>